<dbReference type="AlphaFoldDB" id="A0A1M5MKW6"/>
<name>A0A1M5MKW6_9RHOB</name>
<dbReference type="InterPro" id="IPR012675">
    <property type="entry name" value="Beta-grasp_dom_sf"/>
</dbReference>
<keyword evidence="4" id="KW-1185">Reference proteome</keyword>
<evidence type="ECO:0000313" key="3">
    <source>
        <dbReference type="EMBL" id="SHG77413.1"/>
    </source>
</evidence>
<dbReference type="InterPro" id="IPR001041">
    <property type="entry name" value="2Fe-2S_ferredoxin-type"/>
</dbReference>
<dbReference type="PANTHER" id="PTHR42895:SF2">
    <property type="entry name" value="IRON-SULFUR CLUSTER PROTEIN"/>
    <property type="match status" value="1"/>
</dbReference>
<dbReference type="PANTHER" id="PTHR42895">
    <property type="entry name" value="IRON-SULFUR CLUSTER-BINDING PROTEIN-RELATED"/>
    <property type="match status" value="1"/>
</dbReference>
<dbReference type="InterPro" id="IPR036010">
    <property type="entry name" value="2Fe-2S_ferredoxin-like_sf"/>
</dbReference>
<dbReference type="InterPro" id="IPR042259">
    <property type="entry name" value="Raco-like_middle_sf"/>
</dbReference>
<dbReference type="Pfam" id="PF17650">
    <property type="entry name" value="RACo_linker"/>
    <property type="match status" value="1"/>
</dbReference>
<protein>
    <submittedName>
        <fullName evidence="3">Uncharacterized 2Fe-2 and 4Fe-4S clusters-containing protein, contains DUF4445 domain</fullName>
    </submittedName>
</protein>
<dbReference type="OrthoDB" id="9810588at2"/>
<evidence type="ECO:0000313" key="4">
    <source>
        <dbReference type="Proteomes" id="UP000184074"/>
    </source>
</evidence>
<dbReference type="Pfam" id="PF17651">
    <property type="entry name" value="Raco_middle"/>
    <property type="match status" value="1"/>
</dbReference>
<dbReference type="InterPro" id="IPR040506">
    <property type="entry name" value="RACo_linker"/>
</dbReference>
<dbReference type="EMBL" id="FQXB01000001">
    <property type="protein sequence ID" value="SHG77413.1"/>
    <property type="molecule type" value="Genomic_DNA"/>
</dbReference>
<reference evidence="3 4" key="1">
    <citation type="submission" date="2016-11" db="EMBL/GenBank/DDBJ databases">
        <authorList>
            <person name="Jaros S."/>
            <person name="Januszkiewicz K."/>
            <person name="Wedrychowicz H."/>
        </authorList>
    </citation>
    <scope>NUCLEOTIDE SEQUENCE [LARGE SCALE GENOMIC DNA]</scope>
    <source>
        <strain evidence="3 4">DSM 28715</strain>
    </source>
</reference>
<proteinExistence type="predicted"/>
<evidence type="ECO:0000259" key="2">
    <source>
        <dbReference type="PROSITE" id="PS51085"/>
    </source>
</evidence>
<sequence length="681" mass="72974">MSNDPLVIFTPSGKRGNFPVGTPILTAARQLGVDLDSVCGGRGICSKCQITPSFGEFPKHGVTVYEDALSEWNSVEQRYDDIRGLTKGRRLGCQATVQGDVVIDVPPESQVHRQVVRKRAEAREIVMNPSTRLYYVEVEEPDMHDPSGDLERLIKALRADWDLPQLEADLGVLTGLQPALRKGEWKVTCAVHLGDDTFSPRIMQVWPGFYDGSIYGLAVDLGSTTIAAHLCDLTTGEVVASSGIMNPQIRFGEDLMSRVSYGMMNPSGADEMTKAVREGMNALFVQIASEAEIDRNLIVDAVFVCNPVMHHLFLGIDPFELGQAPFALATSEALALRTLELDLNLHPAARVYILPCIAGHVGADAAAVALSEAPDKSDDLVLVVDVGTNAEILLGNKEKVLACSSPTGPAFEGAQISSGQRAAPGAIERIEIDPVTKEPRFRVIGCDLWSDEEGFEAQTAATGITGICGSGIIEAVAEMRLAGIVDGPGLIGSAEQTGTDRCFPEGRTNSYLVHDGTADGGPKITVTNVDIRQIQMAKAALYSGARLLMDKFGVDAVDRVVLAGAFGAHISPKHAMVLGMIPDAPFEKVTSAGNAAGTGARIALLNTEARKDIETTVQNIEKIETAIEPRFQEHFVNASAIPNSAEPFPILNSLVDLPNINHNQGGGDEEAGGRRRRRRRA</sequence>
<evidence type="ECO:0000256" key="1">
    <source>
        <dbReference type="SAM" id="MobiDB-lite"/>
    </source>
</evidence>
<dbReference type="CDD" id="cd00207">
    <property type="entry name" value="fer2"/>
    <property type="match status" value="1"/>
</dbReference>
<dbReference type="Gene3D" id="3.30.420.480">
    <property type="entry name" value="Domain of unknown function (DUF4445)"/>
    <property type="match status" value="1"/>
</dbReference>
<dbReference type="GO" id="GO:0051536">
    <property type="term" value="F:iron-sulfur cluster binding"/>
    <property type="evidence" value="ECO:0007669"/>
    <property type="project" value="InterPro"/>
</dbReference>
<dbReference type="Pfam" id="PF14574">
    <property type="entry name" value="RACo_C_ter"/>
    <property type="match status" value="1"/>
</dbReference>
<dbReference type="InterPro" id="IPR052911">
    <property type="entry name" value="Corrinoid_activation_enz"/>
</dbReference>
<dbReference type="Gene3D" id="3.10.20.30">
    <property type="match status" value="1"/>
</dbReference>
<dbReference type="STRING" id="1508389.SAMN05444003_0861"/>
<dbReference type="Proteomes" id="UP000184074">
    <property type="component" value="Unassembled WGS sequence"/>
</dbReference>
<organism evidence="3 4">
    <name type="scientific">Cognatiyoonia sediminum</name>
    <dbReference type="NCBI Taxonomy" id="1508389"/>
    <lineage>
        <taxon>Bacteria</taxon>
        <taxon>Pseudomonadati</taxon>
        <taxon>Pseudomonadota</taxon>
        <taxon>Alphaproteobacteria</taxon>
        <taxon>Rhodobacterales</taxon>
        <taxon>Paracoccaceae</taxon>
        <taxon>Cognatiyoonia</taxon>
    </lineage>
</organism>
<accession>A0A1M5MKW6</accession>
<dbReference type="InterPro" id="IPR041414">
    <property type="entry name" value="Raco-like_middle"/>
</dbReference>
<dbReference type="SUPFAM" id="SSF54292">
    <property type="entry name" value="2Fe-2S ferredoxin-like"/>
    <property type="match status" value="1"/>
</dbReference>
<dbReference type="InterPro" id="IPR027980">
    <property type="entry name" value="RACo_C"/>
</dbReference>
<gene>
    <name evidence="3" type="ORF">SAMN05444003_0861</name>
</gene>
<dbReference type="RefSeq" id="WP_072899567.1">
    <property type="nucleotide sequence ID" value="NZ_FQXB01000001.1"/>
</dbReference>
<feature type="region of interest" description="Disordered" evidence="1">
    <location>
        <begin position="659"/>
        <end position="681"/>
    </location>
</feature>
<dbReference type="Gene3D" id="3.10.20.880">
    <property type="match status" value="1"/>
</dbReference>
<dbReference type="PROSITE" id="PS51085">
    <property type="entry name" value="2FE2S_FER_2"/>
    <property type="match status" value="1"/>
</dbReference>
<feature type="domain" description="2Fe-2S ferredoxin-type" evidence="2">
    <location>
        <begin position="5"/>
        <end position="109"/>
    </location>
</feature>